<dbReference type="Proteomes" id="UP000008370">
    <property type="component" value="Unassembled WGS sequence"/>
</dbReference>
<name>K5UHA9_PHACS</name>
<dbReference type="OrthoDB" id="3230070at2759"/>
<dbReference type="InParanoid" id="K5UHA9"/>
<dbReference type="RefSeq" id="XP_007402587.1">
    <property type="nucleotide sequence ID" value="XM_007402525.1"/>
</dbReference>
<protein>
    <submittedName>
        <fullName evidence="1">Uncharacterized protein</fullName>
    </submittedName>
</protein>
<keyword evidence="2" id="KW-1185">Reference proteome</keyword>
<dbReference type="AlphaFoldDB" id="K5UHA9"/>
<dbReference type="GeneID" id="18907498"/>
<evidence type="ECO:0000313" key="2">
    <source>
        <dbReference type="Proteomes" id="UP000008370"/>
    </source>
</evidence>
<dbReference type="EMBL" id="JH930679">
    <property type="protein sequence ID" value="EKM48861.1"/>
    <property type="molecule type" value="Genomic_DNA"/>
</dbReference>
<dbReference type="STRING" id="650164.K5UHA9"/>
<organism evidence="1 2">
    <name type="scientific">Phanerochaete carnosa (strain HHB-10118-sp)</name>
    <name type="common">White-rot fungus</name>
    <name type="synonym">Peniophora carnosa</name>
    <dbReference type="NCBI Taxonomy" id="650164"/>
    <lineage>
        <taxon>Eukaryota</taxon>
        <taxon>Fungi</taxon>
        <taxon>Dikarya</taxon>
        <taxon>Basidiomycota</taxon>
        <taxon>Agaricomycotina</taxon>
        <taxon>Agaricomycetes</taxon>
        <taxon>Polyporales</taxon>
        <taxon>Phanerochaetaceae</taxon>
        <taxon>Phanerochaete</taxon>
    </lineage>
</organism>
<accession>K5UHA9</accession>
<evidence type="ECO:0000313" key="1">
    <source>
        <dbReference type="EMBL" id="EKM48861.1"/>
    </source>
</evidence>
<reference evidence="1 2" key="1">
    <citation type="journal article" date="2012" name="BMC Genomics">
        <title>Comparative genomics of the white-rot fungi, Phanerochaete carnosa and P. chrysosporium, to elucidate the genetic basis of the distinct wood types they colonize.</title>
        <authorList>
            <person name="Suzuki H."/>
            <person name="MacDonald J."/>
            <person name="Syed K."/>
            <person name="Salamov A."/>
            <person name="Hori C."/>
            <person name="Aerts A."/>
            <person name="Henrissat B."/>
            <person name="Wiebenga A."/>
            <person name="vanKuyk P.A."/>
            <person name="Barry K."/>
            <person name="Lindquist E."/>
            <person name="LaButti K."/>
            <person name="Lapidus A."/>
            <person name="Lucas S."/>
            <person name="Coutinho P."/>
            <person name="Gong Y."/>
            <person name="Samejima M."/>
            <person name="Mahadevan R."/>
            <person name="Abou-Zaid M."/>
            <person name="de Vries R.P."/>
            <person name="Igarashi K."/>
            <person name="Yadav J.S."/>
            <person name="Grigoriev I.V."/>
            <person name="Master E.R."/>
        </authorList>
    </citation>
    <scope>NUCLEOTIDE SEQUENCE [LARGE SCALE GENOMIC DNA]</scope>
    <source>
        <strain evidence="1 2">HHB-10118-sp</strain>
    </source>
</reference>
<proteinExistence type="predicted"/>
<dbReference type="KEGG" id="pco:PHACADRAFT_108070"/>
<gene>
    <name evidence="1" type="ORF">PHACADRAFT_108070</name>
</gene>
<sequence>MNSIKYCGHSTLLKQTEHKLIIPDSKHYFLQKFGHDHRLYARMTRFMTGHFPHGEFRNKMNLEGSRMCLCTNAYETRDHILYECPYWIRKSNIKPPKRAPDQTRQELISAGKQLELQNKEQVVKIDDTHEFLLLNPLVGTFEWQDLMEHMQTDVFPLWDANTSDWKYHIVNIVFDIIVLQRPMLYNEYKWATCKDKCPTPFLQWLNSRTQWPIKHIWAKYREHHPEEHQLFWDVTPDWLQSVLVAAHVPLKMEVTQYGNDSKESKTLIHVDDLSFSDYAGSPAPVFRHYCLNPTGRR</sequence>
<dbReference type="HOGENOM" id="CLU_075365_0_0_1"/>